<dbReference type="PRINTS" id="PR00455">
    <property type="entry name" value="HTHTETR"/>
</dbReference>
<dbReference type="PANTHER" id="PTHR30055">
    <property type="entry name" value="HTH-TYPE TRANSCRIPTIONAL REGULATOR RUTR"/>
    <property type="match status" value="1"/>
</dbReference>
<sequence length="191" mass="20354">MPKVPASQVVLDAAYRCFCRSGYRRTTVSDIVEEAQMSRPTVYKYIGSKEEAIVEVVQSRLDQAGAAARAAAESADTPEEKVLAVLMAKLEVAIELWRDSPAHAGELLSAATAQAPGLVTDYTERLAELLAAALADVAPADTAKQAAAVLLTFTCGLEEDLRDADAVRRELRAGAQMITRGALARPLPSRA</sequence>
<dbReference type="InterPro" id="IPR009057">
    <property type="entry name" value="Homeodomain-like_sf"/>
</dbReference>
<evidence type="ECO:0000313" key="5">
    <source>
        <dbReference type="Proteomes" id="UP001523219"/>
    </source>
</evidence>
<evidence type="ECO:0000256" key="2">
    <source>
        <dbReference type="PROSITE-ProRule" id="PRU00335"/>
    </source>
</evidence>
<dbReference type="Pfam" id="PF00440">
    <property type="entry name" value="TetR_N"/>
    <property type="match status" value="1"/>
</dbReference>
<evidence type="ECO:0000259" key="3">
    <source>
        <dbReference type="PROSITE" id="PS50977"/>
    </source>
</evidence>
<proteinExistence type="predicted"/>
<feature type="domain" description="HTH tetR-type" evidence="3">
    <location>
        <begin position="4"/>
        <end position="64"/>
    </location>
</feature>
<dbReference type="Proteomes" id="UP001523219">
    <property type="component" value="Unassembled WGS sequence"/>
</dbReference>
<evidence type="ECO:0000313" key="4">
    <source>
        <dbReference type="EMBL" id="MCN9240393.1"/>
    </source>
</evidence>
<name>A0ABT0Z9H1_9ACTN</name>
<keyword evidence="1 2" id="KW-0238">DNA-binding</keyword>
<dbReference type="EMBL" id="JAMWMR010000004">
    <property type="protein sequence ID" value="MCN9240393.1"/>
    <property type="molecule type" value="Genomic_DNA"/>
</dbReference>
<reference evidence="4 5" key="1">
    <citation type="submission" date="2022-05" db="EMBL/GenBank/DDBJ databases">
        <title>Streptomyces sp. nov. RY43-2 isolated from soil of a peat swamp forest.</title>
        <authorList>
            <person name="Kanchanasin P."/>
            <person name="Tanasupawat S."/>
            <person name="Phongsopitanun W."/>
        </authorList>
    </citation>
    <scope>NUCLEOTIDE SEQUENCE [LARGE SCALE GENOMIC DNA]</scope>
    <source>
        <strain evidence="4 5">RY43-2</strain>
    </source>
</reference>
<dbReference type="PROSITE" id="PS50977">
    <property type="entry name" value="HTH_TETR_2"/>
    <property type="match status" value="1"/>
</dbReference>
<dbReference type="PANTHER" id="PTHR30055:SF200">
    <property type="entry name" value="HTH-TYPE TRANSCRIPTIONAL REPRESSOR BDCR"/>
    <property type="match status" value="1"/>
</dbReference>
<dbReference type="InterPro" id="IPR050109">
    <property type="entry name" value="HTH-type_TetR-like_transc_reg"/>
</dbReference>
<dbReference type="Gene3D" id="1.10.357.10">
    <property type="entry name" value="Tetracycline Repressor, domain 2"/>
    <property type="match status" value="1"/>
</dbReference>
<evidence type="ECO:0000256" key="1">
    <source>
        <dbReference type="ARBA" id="ARBA00023125"/>
    </source>
</evidence>
<dbReference type="SUPFAM" id="SSF46689">
    <property type="entry name" value="Homeodomain-like"/>
    <property type="match status" value="1"/>
</dbReference>
<dbReference type="RefSeq" id="WP_252422791.1">
    <property type="nucleotide sequence ID" value="NZ_JAMWMR010000004.1"/>
</dbReference>
<protein>
    <submittedName>
        <fullName evidence="4">TetR/AcrR family transcriptional regulator</fullName>
    </submittedName>
</protein>
<feature type="DNA-binding region" description="H-T-H motif" evidence="2">
    <location>
        <begin position="27"/>
        <end position="46"/>
    </location>
</feature>
<organism evidence="4 5">
    <name type="scientific">Streptomyces macrolidinus</name>
    <dbReference type="NCBI Taxonomy" id="2952607"/>
    <lineage>
        <taxon>Bacteria</taxon>
        <taxon>Bacillati</taxon>
        <taxon>Actinomycetota</taxon>
        <taxon>Actinomycetes</taxon>
        <taxon>Kitasatosporales</taxon>
        <taxon>Streptomycetaceae</taxon>
        <taxon>Streptomyces</taxon>
    </lineage>
</organism>
<dbReference type="InterPro" id="IPR001647">
    <property type="entry name" value="HTH_TetR"/>
</dbReference>
<gene>
    <name evidence="4" type="ORF">NGF19_06215</name>
</gene>
<keyword evidence="5" id="KW-1185">Reference proteome</keyword>
<accession>A0ABT0Z9H1</accession>
<comment type="caution">
    <text evidence="4">The sequence shown here is derived from an EMBL/GenBank/DDBJ whole genome shotgun (WGS) entry which is preliminary data.</text>
</comment>